<comment type="caution">
    <text evidence="3">The sequence shown here is derived from an EMBL/GenBank/DDBJ whole genome shotgun (WGS) entry which is preliminary data.</text>
</comment>
<dbReference type="InterPro" id="IPR000387">
    <property type="entry name" value="Tyr_Pase_dom"/>
</dbReference>
<dbReference type="EMBL" id="JAAMRR010001173">
    <property type="protein sequence ID" value="NGX97985.1"/>
    <property type="molecule type" value="Genomic_DNA"/>
</dbReference>
<proteinExistence type="inferred from homology"/>
<dbReference type="InterPro" id="IPR055214">
    <property type="entry name" value="PTP-NADK"/>
</dbReference>
<evidence type="ECO:0000259" key="2">
    <source>
        <dbReference type="PROSITE" id="PS50056"/>
    </source>
</evidence>
<dbReference type="InterPro" id="IPR029021">
    <property type="entry name" value="Prot-tyrosine_phosphatase-like"/>
</dbReference>
<keyword evidence="4" id="KW-1185">Reference proteome</keyword>
<dbReference type="PANTHER" id="PTHR31126:SF72">
    <property type="entry name" value="DUAL SPECIFICITY PROTEIN PHOSPHATASE TPBA"/>
    <property type="match status" value="1"/>
</dbReference>
<gene>
    <name evidence="3" type="ORF">G4V63_23075</name>
</gene>
<organism evidence="3 4">
    <name type="scientific">Candidatus Afipia apatlaquensis</name>
    <dbReference type="NCBI Taxonomy" id="2712852"/>
    <lineage>
        <taxon>Bacteria</taxon>
        <taxon>Pseudomonadati</taxon>
        <taxon>Pseudomonadota</taxon>
        <taxon>Alphaproteobacteria</taxon>
        <taxon>Hyphomicrobiales</taxon>
        <taxon>Nitrobacteraceae</taxon>
        <taxon>Afipia</taxon>
    </lineage>
</organism>
<accession>A0A7C9RI10</accession>
<comment type="similarity">
    <text evidence="1">Belongs to the protein-tyrosine phosphatase family.</text>
</comment>
<protein>
    <submittedName>
        <fullName evidence="3">Dual specificity protein phosphatase family protein</fullName>
    </submittedName>
</protein>
<dbReference type="AlphaFoldDB" id="A0A7C9RI10"/>
<dbReference type="PROSITE" id="PS00383">
    <property type="entry name" value="TYR_PHOSPHATASE_1"/>
    <property type="match status" value="1"/>
</dbReference>
<dbReference type="PANTHER" id="PTHR31126">
    <property type="entry name" value="TYROSINE-PROTEIN PHOSPHATASE"/>
    <property type="match status" value="1"/>
</dbReference>
<dbReference type="InterPro" id="IPR016130">
    <property type="entry name" value="Tyr_Pase_AS"/>
</dbReference>
<dbReference type="PROSITE" id="PS50056">
    <property type="entry name" value="TYR_PHOSPHATASE_2"/>
    <property type="match status" value="1"/>
</dbReference>
<dbReference type="GO" id="GO:0016791">
    <property type="term" value="F:phosphatase activity"/>
    <property type="evidence" value="ECO:0007669"/>
    <property type="project" value="TreeGrafter"/>
</dbReference>
<dbReference type="Proteomes" id="UP000480266">
    <property type="component" value="Unassembled WGS sequence"/>
</dbReference>
<evidence type="ECO:0000256" key="1">
    <source>
        <dbReference type="ARBA" id="ARBA00009580"/>
    </source>
</evidence>
<dbReference type="SUPFAM" id="SSF52799">
    <property type="entry name" value="(Phosphotyrosine protein) phosphatases II"/>
    <property type="match status" value="1"/>
</dbReference>
<sequence length="162" mass="18174">MLALGWAGYLQLSGNFHVVDKGILYRSAQLDNSQLKNKIENYGIRTIINLRGENPTRAWYVEEMKAVKATDVHHVNFALSSGKELTKTQIEQLIALLRDSPRPILVHCQAGADRSGLVSALYELLVAKRSTAEAAAQLSFRYGHFPWLRSSTAAMDRTFERV</sequence>
<feature type="domain" description="Tyrosine specific protein phosphatases" evidence="2">
    <location>
        <begin position="88"/>
        <end position="124"/>
    </location>
</feature>
<feature type="non-terminal residue" evidence="3">
    <location>
        <position position="162"/>
    </location>
</feature>
<dbReference type="CDD" id="cd14529">
    <property type="entry name" value="TpbA-like"/>
    <property type="match status" value="1"/>
</dbReference>
<name>A0A7C9RI10_9BRAD</name>
<evidence type="ECO:0000313" key="4">
    <source>
        <dbReference type="Proteomes" id="UP000480266"/>
    </source>
</evidence>
<dbReference type="Gene3D" id="3.90.190.10">
    <property type="entry name" value="Protein tyrosine phosphatase superfamily"/>
    <property type="match status" value="1"/>
</dbReference>
<dbReference type="Pfam" id="PF22741">
    <property type="entry name" value="PTP-NADK"/>
    <property type="match status" value="1"/>
</dbReference>
<evidence type="ECO:0000313" key="3">
    <source>
        <dbReference type="EMBL" id="NGX97985.1"/>
    </source>
</evidence>
<reference evidence="3" key="1">
    <citation type="submission" date="2020-02" db="EMBL/GenBank/DDBJ databases">
        <title>Draft genome sequence of Candidatus Afipia apatlaquensis IBT-C3, a potential strain for decolorization of textile dyes.</title>
        <authorList>
            <person name="Sanchez-Reyes A."/>
            <person name="Breton-Deval L."/>
            <person name="Mangelson H."/>
            <person name="Sanchez-Flores A."/>
        </authorList>
    </citation>
    <scope>NUCLEOTIDE SEQUENCE [LARGE SCALE GENOMIC DNA]</scope>
    <source>
        <strain evidence="3">IBT-C3</strain>
    </source>
</reference>